<dbReference type="CDD" id="cd00093">
    <property type="entry name" value="HTH_XRE"/>
    <property type="match status" value="1"/>
</dbReference>
<dbReference type="PROSITE" id="PS50943">
    <property type="entry name" value="HTH_CROC1"/>
    <property type="match status" value="1"/>
</dbReference>
<dbReference type="Proteomes" id="UP000614216">
    <property type="component" value="Unassembled WGS sequence"/>
</dbReference>
<dbReference type="Pfam" id="PF01381">
    <property type="entry name" value="HTH_3"/>
    <property type="match status" value="1"/>
</dbReference>
<sequence>MKNTNISDNVRKLRKDNGLSLLEFANRINEYLGEDLYSKDAIFRMEKGGAKIPAEFIFQLSEAFNVTIERLYYGEREFTMDELENNPEHGITSDSYKYFIAYAKNSIADIDKPITKEMLTKFEQAVEDMEKVLKNNIELRAKVDYCTFFMKSYLKQ</sequence>
<dbReference type="InterPro" id="IPR010982">
    <property type="entry name" value="Lambda_DNA-bd_dom_sf"/>
</dbReference>
<protein>
    <submittedName>
        <fullName evidence="2">Helix-turn-helix transcriptional regulator</fullName>
    </submittedName>
</protein>
<dbReference type="GO" id="GO:0003677">
    <property type="term" value="F:DNA binding"/>
    <property type="evidence" value="ECO:0007669"/>
    <property type="project" value="InterPro"/>
</dbReference>
<feature type="domain" description="HTH cro/C1-type" evidence="1">
    <location>
        <begin position="10"/>
        <end position="71"/>
    </location>
</feature>
<comment type="caution">
    <text evidence="2">The sequence shown here is derived from an EMBL/GenBank/DDBJ whole genome shotgun (WGS) entry which is preliminary data.</text>
</comment>
<organism evidence="2 3">
    <name type="scientific">Fulvivirga marina</name>
    <dbReference type="NCBI Taxonomy" id="2494733"/>
    <lineage>
        <taxon>Bacteria</taxon>
        <taxon>Pseudomonadati</taxon>
        <taxon>Bacteroidota</taxon>
        <taxon>Cytophagia</taxon>
        <taxon>Cytophagales</taxon>
        <taxon>Fulvivirgaceae</taxon>
        <taxon>Fulvivirga</taxon>
    </lineage>
</organism>
<dbReference type="Gene3D" id="1.10.260.40">
    <property type="entry name" value="lambda repressor-like DNA-binding domains"/>
    <property type="match status" value="1"/>
</dbReference>
<dbReference type="EMBL" id="JAEUGD010000045">
    <property type="protein sequence ID" value="MBL6447589.1"/>
    <property type="molecule type" value="Genomic_DNA"/>
</dbReference>
<dbReference type="AlphaFoldDB" id="A0A937KCN8"/>
<keyword evidence="3" id="KW-1185">Reference proteome</keyword>
<accession>A0A937KCN8</accession>
<evidence type="ECO:0000313" key="3">
    <source>
        <dbReference type="Proteomes" id="UP000614216"/>
    </source>
</evidence>
<dbReference type="SMART" id="SM00530">
    <property type="entry name" value="HTH_XRE"/>
    <property type="match status" value="1"/>
</dbReference>
<name>A0A937KCN8_9BACT</name>
<dbReference type="SUPFAM" id="SSF47413">
    <property type="entry name" value="lambda repressor-like DNA-binding domains"/>
    <property type="match status" value="1"/>
</dbReference>
<evidence type="ECO:0000313" key="2">
    <source>
        <dbReference type="EMBL" id="MBL6447589.1"/>
    </source>
</evidence>
<evidence type="ECO:0000259" key="1">
    <source>
        <dbReference type="PROSITE" id="PS50943"/>
    </source>
</evidence>
<reference evidence="2" key="1">
    <citation type="submission" date="2021-01" db="EMBL/GenBank/DDBJ databases">
        <title>Fulvivirga kasyanovii gen. nov., sp nov., a novel member of the phylum Bacteroidetes isolated from seawater in a mussel farm.</title>
        <authorList>
            <person name="Zhao L.-H."/>
            <person name="Wang Z.-J."/>
        </authorList>
    </citation>
    <scope>NUCLEOTIDE SEQUENCE</scope>
    <source>
        <strain evidence="2">29W222</strain>
    </source>
</reference>
<gene>
    <name evidence="2" type="ORF">JMN32_14820</name>
</gene>
<dbReference type="RefSeq" id="WP_202857129.1">
    <property type="nucleotide sequence ID" value="NZ_JAEUGD010000045.1"/>
</dbReference>
<proteinExistence type="predicted"/>
<dbReference type="InterPro" id="IPR001387">
    <property type="entry name" value="Cro/C1-type_HTH"/>
</dbReference>